<proteinExistence type="predicted"/>
<comment type="caution">
    <text evidence="1">The sequence shown here is derived from an EMBL/GenBank/DDBJ whole genome shotgun (WGS) entry which is preliminary data.</text>
</comment>
<dbReference type="Proteomes" id="UP000249166">
    <property type="component" value="Unassembled WGS sequence"/>
</dbReference>
<organism evidence="1 2">
    <name type="scientific">Arthrobacter globiformis</name>
    <dbReference type="NCBI Taxonomy" id="1665"/>
    <lineage>
        <taxon>Bacteria</taxon>
        <taxon>Bacillati</taxon>
        <taxon>Actinomycetota</taxon>
        <taxon>Actinomycetes</taxon>
        <taxon>Micrococcales</taxon>
        <taxon>Micrococcaceae</taxon>
        <taxon>Arthrobacter</taxon>
    </lineage>
</organism>
<sequence length="211" mass="23725">MVEVMADPARSSPQPGTVGVGVVDGGYGDESLAEDIRHEVQDWLRRAGVTSSSVVIPGTGSAIGPFMESVAQNVWASLLILAASKAFVFFKGIRDVHHRRRLNRTQRFCLIQLWDCRGDSRNAIELLHLLPDIHAHLSQEFPNRAYSFFLMSAMNEPRIERLHIKLEDYDDLRLTIWQASKMLCRMSGTPFAFMHLEDGPYGSRRISLSAV</sequence>
<accession>A0A328HF97</accession>
<evidence type="ECO:0000313" key="2">
    <source>
        <dbReference type="Proteomes" id="UP000249166"/>
    </source>
</evidence>
<dbReference type="AlphaFoldDB" id="A0A328HF97"/>
<reference evidence="1 2" key="1">
    <citation type="submission" date="2018-04" db="EMBL/GenBank/DDBJ databases">
        <title>Bacteria isolated from cave deposits of Manipur.</title>
        <authorList>
            <person name="Sahoo D."/>
            <person name="Sarangthem I."/>
            <person name="Nandeibam J."/>
        </authorList>
    </citation>
    <scope>NUCLEOTIDE SEQUENCE [LARGE SCALE GENOMIC DNA]</scope>
    <source>
        <strain evidence="2">mrc11</strain>
    </source>
</reference>
<name>A0A328HF97_ARTGO</name>
<dbReference type="EMBL" id="QLNP01000074">
    <property type="protein sequence ID" value="RAM37309.1"/>
    <property type="molecule type" value="Genomic_DNA"/>
</dbReference>
<gene>
    <name evidence="1" type="ORF">DBZ45_10880</name>
</gene>
<protein>
    <submittedName>
        <fullName evidence="1">Uncharacterized protein</fullName>
    </submittedName>
</protein>
<evidence type="ECO:0000313" key="1">
    <source>
        <dbReference type="EMBL" id="RAM37309.1"/>
    </source>
</evidence>